<accession>A0A6J3M555</accession>
<evidence type="ECO:0000313" key="4">
    <source>
        <dbReference type="RefSeq" id="XP_033459033.1"/>
    </source>
</evidence>
<dbReference type="InterPro" id="IPR000073">
    <property type="entry name" value="AB_hydrolase_1"/>
</dbReference>
<dbReference type="InterPro" id="IPR000639">
    <property type="entry name" value="Epox_hydrolase-like"/>
</dbReference>
<reference evidence="4" key="1">
    <citation type="submission" date="2020-01" db="EMBL/GenBank/DDBJ databases">
        <authorList>
            <consortium name="DOE Joint Genome Institute"/>
            <person name="Haridas S."/>
            <person name="Albert R."/>
            <person name="Binder M."/>
            <person name="Bloem J."/>
            <person name="Labutti K."/>
            <person name="Salamov A."/>
            <person name="Andreopoulos B."/>
            <person name="Baker S.E."/>
            <person name="Barry K."/>
            <person name="Bills G."/>
            <person name="Bluhm B.H."/>
            <person name="Cannon C."/>
            <person name="Castanera R."/>
            <person name="Culley D.E."/>
            <person name="Daum C."/>
            <person name="Ezra D."/>
            <person name="Gonzalez J.B."/>
            <person name="Henrissat B."/>
            <person name="Kuo A."/>
            <person name="Liang C."/>
            <person name="Lipzen A."/>
            <person name="Lutzoni F."/>
            <person name="Magnuson J."/>
            <person name="Mondo S."/>
            <person name="Nolan M."/>
            <person name="Ohm R."/>
            <person name="Pangilinan J."/>
            <person name="Park H.-J."/>
            <person name="Ramirez L."/>
            <person name="Alfaro M."/>
            <person name="Sun H."/>
            <person name="Tritt A."/>
            <person name="Yoshinaga Y."/>
            <person name="Zwiers L.-H."/>
            <person name="Turgeon B.G."/>
            <person name="Goodwin S.B."/>
            <person name="Spatafora J.W."/>
            <person name="Crous P.W."/>
            <person name="Grigoriev I.V."/>
        </authorList>
    </citation>
    <scope>NUCLEOTIDE SEQUENCE</scope>
    <source>
        <strain evidence="4">CBS 342.82</strain>
    </source>
</reference>
<evidence type="ECO:0000259" key="2">
    <source>
        <dbReference type="Pfam" id="PF00561"/>
    </source>
</evidence>
<keyword evidence="3" id="KW-1185">Reference proteome</keyword>
<dbReference type="PANTHER" id="PTHR42977">
    <property type="entry name" value="HYDROLASE-RELATED"/>
    <property type="match status" value="1"/>
</dbReference>
<evidence type="ECO:0000313" key="3">
    <source>
        <dbReference type="Proteomes" id="UP000504637"/>
    </source>
</evidence>
<reference evidence="4" key="2">
    <citation type="submission" date="2020-04" db="EMBL/GenBank/DDBJ databases">
        <authorList>
            <consortium name="NCBI Genome Project"/>
        </authorList>
    </citation>
    <scope>NUCLEOTIDE SEQUENCE</scope>
    <source>
        <strain evidence="4">CBS 342.82</strain>
    </source>
</reference>
<dbReference type="GeneID" id="54360992"/>
<proteinExistence type="predicted"/>
<keyword evidence="1 4" id="KW-0378">Hydrolase</keyword>
<dbReference type="InterPro" id="IPR051340">
    <property type="entry name" value="Haloalkane_dehalogenase"/>
</dbReference>
<gene>
    <name evidence="4" type="ORF">K489DRAFT_370886</name>
</gene>
<dbReference type="InterPro" id="IPR029058">
    <property type="entry name" value="AB_hydrolase_fold"/>
</dbReference>
<dbReference type="GO" id="GO:0004301">
    <property type="term" value="F:epoxide hydrolase activity"/>
    <property type="evidence" value="ECO:0007669"/>
    <property type="project" value="TreeGrafter"/>
</dbReference>
<dbReference type="AlphaFoldDB" id="A0A6J3M555"/>
<dbReference type="Proteomes" id="UP000504637">
    <property type="component" value="Unplaced"/>
</dbReference>
<dbReference type="Pfam" id="PF00561">
    <property type="entry name" value="Abhydrolase_1"/>
    <property type="match status" value="1"/>
</dbReference>
<protein>
    <submittedName>
        <fullName evidence="4">Hydrolase</fullName>
    </submittedName>
</protein>
<reference evidence="4" key="3">
    <citation type="submission" date="2025-08" db="UniProtKB">
        <authorList>
            <consortium name="RefSeq"/>
        </authorList>
    </citation>
    <scope>IDENTIFICATION</scope>
    <source>
        <strain evidence="4">CBS 342.82</strain>
    </source>
</reference>
<dbReference type="SUPFAM" id="SSF53474">
    <property type="entry name" value="alpha/beta-Hydrolases"/>
    <property type="match status" value="1"/>
</dbReference>
<dbReference type="PANTHER" id="PTHR42977:SF3">
    <property type="entry name" value="AB HYDROLASE-1 DOMAIN-CONTAINING PROTEIN"/>
    <property type="match status" value="1"/>
</dbReference>
<dbReference type="OrthoDB" id="284184at2759"/>
<feature type="domain" description="AB hydrolase-1" evidence="2">
    <location>
        <begin position="32"/>
        <end position="280"/>
    </location>
</feature>
<name>A0A6J3M555_9PEZI</name>
<evidence type="ECO:0000256" key="1">
    <source>
        <dbReference type="ARBA" id="ARBA00022801"/>
    </source>
</evidence>
<dbReference type="RefSeq" id="XP_033459033.1">
    <property type="nucleotide sequence ID" value="XM_033603192.1"/>
</dbReference>
<organism evidence="4">
    <name type="scientific">Dissoconium aciculare CBS 342.82</name>
    <dbReference type="NCBI Taxonomy" id="1314786"/>
    <lineage>
        <taxon>Eukaryota</taxon>
        <taxon>Fungi</taxon>
        <taxon>Dikarya</taxon>
        <taxon>Ascomycota</taxon>
        <taxon>Pezizomycotina</taxon>
        <taxon>Dothideomycetes</taxon>
        <taxon>Dothideomycetidae</taxon>
        <taxon>Mycosphaerellales</taxon>
        <taxon>Dissoconiaceae</taxon>
        <taxon>Dissoconium</taxon>
    </lineage>
</organism>
<sequence length="297" mass="33197">MALAPAYLTSQVNTTLGNFGVQYVEAGEPCNPTVLLLHGYPTSATTQFRDLIPLLAVSYHILAPDLPGFGFTTSPDGFKYTFDNLAAVIIEWVKTLQLKNFSIYVFDYGAPVGWRLSLALPDQISAIISQNGNAYEEGFGQEFWQPVFNLWNSSNGVAERKIVQENVLTLEGTKYQYEAGVPEADLKLINPFTYTFDYLKNLAGPAEQERQTDLFYDYRTNVAMYPKVHEWFRKTQVPLLAVWGKGDPAFIPPGAEAFKKDLPHAIVRFVDSGHFALETKVHEIAAAVKDFLGAQRL</sequence>
<dbReference type="PRINTS" id="PR00412">
    <property type="entry name" value="EPOXHYDRLASE"/>
</dbReference>
<dbReference type="Gene3D" id="3.40.50.1820">
    <property type="entry name" value="alpha/beta hydrolase"/>
    <property type="match status" value="1"/>
</dbReference>